<reference evidence="1" key="1">
    <citation type="submission" date="2019-08" db="EMBL/GenBank/DDBJ databases">
        <authorList>
            <person name="Kucharzyk K."/>
            <person name="Murdoch R.W."/>
            <person name="Higgins S."/>
            <person name="Loffler F."/>
        </authorList>
    </citation>
    <scope>NUCLEOTIDE SEQUENCE</scope>
</reference>
<sequence>MTTPFREHLVLDVHSRGACPDELFGDPHGVDGVSVARVSVGHDGDIDCIHDIPGEFEHFSEGNKRHVGKPEEGRGEAETADLDCLEACLFDEFCGNGVMGAGHRNCFSFLKHLAKHCGFFHNLPP</sequence>
<proteinExistence type="predicted"/>
<accession>A0A644Z5M7</accession>
<dbReference type="EMBL" id="VSSQ01007429">
    <property type="protein sequence ID" value="MPM35889.1"/>
    <property type="molecule type" value="Genomic_DNA"/>
</dbReference>
<name>A0A644Z5M7_9ZZZZ</name>
<dbReference type="AlphaFoldDB" id="A0A644Z5M7"/>
<comment type="caution">
    <text evidence="1">The sequence shown here is derived from an EMBL/GenBank/DDBJ whole genome shotgun (WGS) entry which is preliminary data.</text>
</comment>
<evidence type="ECO:0000313" key="1">
    <source>
        <dbReference type="EMBL" id="MPM35889.1"/>
    </source>
</evidence>
<gene>
    <name evidence="1" type="ORF">SDC9_82483</name>
</gene>
<protein>
    <submittedName>
        <fullName evidence="1">Uncharacterized protein</fullName>
    </submittedName>
</protein>
<organism evidence="1">
    <name type="scientific">bioreactor metagenome</name>
    <dbReference type="NCBI Taxonomy" id="1076179"/>
    <lineage>
        <taxon>unclassified sequences</taxon>
        <taxon>metagenomes</taxon>
        <taxon>ecological metagenomes</taxon>
    </lineage>
</organism>